<comment type="similarity">
    <text evidence="1">Belongs to the UPF0303 family.</text>
</comment>
<dbReference type="InterPro" id="IPR005624">
    <property type="entry name" value="PduO/GlcC-like"/>
</dbReference>
<keyword evidence="3" id="KW-1185">Reference proteome</keyword>
<organism evidence="2 3">
    <name type="scientific">Roseateles agri</name>
    <dbReference type="NCBI Taxonomy" id="3098619"/>
    <lineage>
        <taxon>Bacteria</taxon>
        <taxon>Pseudomonadati</taxon>
        <taxon>Pseudomonadota</taxon>
        <taxon>Betaproteobacteria</taxon>
        <taxon>Burkholderiales</taxon>
        <taxon>Sphaerotilaceae</taxon>
        <taxon>Roseateles</taxon>
    </lineage>
</organism>
<dbReference type="NCBIfam" id="NF002696">
    <property type="entry name" value="PRK02487.1-5"/>
    <property type="match status" value="1"/>
</dbReference>
<dbReference type="RefSeq" id="WP_320425932.1">
    <property type="nucleotide sequence ID" value="NZ_JAXCLA010000009.1"/>
</dbReference>
<evidence type="ECO:0000313" key="2">
    <source>
        <dbReference type="EMBL" id="MDY0747964.1"/>
    </source>
</evidence>
<evidence type="ECO:0000256" key="1">
    <source>
        <dbReference type="HAMAP-Rule" id="MF_00761"/>
    </source>
</evidence>
<name>A0ABU5DNS7_9BURK</name>
<sequence>MTDLAQDIARIAVQEQRLRFAAFNEDTAWQLGSALRELARSRGVAVSVEIRLARETVFFQAMPGTSASNADWARRKRNTVELLGRSSYGVGREHARDGNSLEASMGLPTRDYANHGGAFPITLADGSRIGVVTVSGLPQRDDHAMVVEVLAALCGVPLDEVRF</sequence>
<dbReference type="SUPFAM" id="SSF143744">
    <property type="entry name" value="GlcG-like"/>
    <property type="match status" value="1"/>
</dbReference>
<dbReference type="Proteomes" id="UP001285263">
    <property type="component" value="Unassembled WGS sequence"/>
</dbReference>
<dbReference type="HAMAP" id="MF_00761">
    <property type="entry name" value="UPF0303"/>
    <property type="match status" value="1"/>
</dbReference>
<dbReference type="PANTHER" id="PTHR28255:SF1">
    <property type="entry name" value="UPF0303 PROTEIN YBR137W"/>
    <property type="match status" value="1"/>
</dbReference>
<dbReference type="PIRSF" id="PIRSF008757">
    <property type="entry name" value="UCP008757"/>
    <property type="match status" value="1"/>
</dbReference>
<dbReference type="PANTHER" id="PTHR28255">
    <property type="match status" value="1"/>
</dbReference>
<dbReference type="InterPro" id="IPR010371">
    <property type="entry name" value="YBR137W-like"/>
</dbReference>
<evidence type="ECO:0000313" key="3">
    <source>
        <dbReference type="Proteomes" id="UP001285263"/>
    </source>
</evidence>
<protein>
    <recommendedName>
        <fullName evidence="1">UPF0303 protein SNE35_25910</fullName>
    </recommendedName>
</protein>
<proteinExistence type="inferred from homology"/>
<reference evidence="2 3" key="1">
    <citation type="submission" date="2023-11" db="EMBL/GenBank/DDBJ databases">
        <title>Paucibacter sp. nov., isolated from fresh soil in Korea.</title>
        <authorList>
            <person name="Le N.T.T."/>
        </authorList>
    </citation>
    <scope>NUCLEOTIDE SEQUENCE [LARGE SCALE GENOMIC DNA]</scope>
    <source>
        <strain evidence="2 3">R3-3</strain>
    </source>
</reference>
<accession>A0ABU5DNS7</accession>
<dbReference type="EMBL" id="JAXCLA010000009">
    <property type="protein sequence ID" value="MDY0747964.1"/>
    <property type="molecule type" value="Genomic_DNA"/>
</dbReference>
<dbReference type="Gene3D" id="3.30.450.150">
    <property type="entry name" value="Haem-degrading domain"/>
    <property type="match status" value="1"/>
</dbReference>
<gene>
    <name evidence="2" type="ORF">SNE35_25910</name>
</gene>
<dbReference type="InterPro" id="IPR038084">
    <property type="entry name" value="PduO/GlcC-like_sf"/>
</dbReference>
<dbReference type="Pfam" id="PF03928">
    <property type="entry name" value="HbpS-like"/>
    <property type="match status" value="1"/>
</dbReference>
<comment type="caution">
    <text evidence="2">The sequence shown here is derived from an EMBL/GenBank/DDBJ whole genome shotgun (WGS) entry which is preliminary data.</text>
</comment>